<keyword evidence="2" id="KW-1185">Reference proteome</keyword>
<sequence>MLTPGRVSRANLSGYWLLVLARLTSADNVESNKSVMESNSIEAIYRITFSTVPAFGSQQSSFKVRPVCFWFFWIGRFDKGPPTCKLTLCLSMEFLEGMIALK</sequence>
<evidence type="ECO:0000256" key="1">
    <source>
        <dbReference type="SAM" id="SignalP"/>
    </source>
</evidence>
<keyword evidence="1" id="KW-0732">Signal</keyword>
<organism evidence="2 3">
    <name type="scientific">Steinernema glaseri</name>
    <dbReference type="NCBI Taxonomy" id="37863"/>
    <lineage>
        <taxon>Eukaryota</taxon>
        <taxon>Metazoa</taxon>
        <taxon>Ecdysozoa</taxon>
        <taxon>Nematoda</taxon>
        <taxon>Chromadorea</taxon>
        <taxon>Rhabditida</taxon>
        <taxon>Tylenchina</taxon>
        <taxon>Panagrolaimomorpha</taxon>
        <taxon>Strongyloidoidea</taxon>
        <taxon>Steinernematidae</taxon>
        <taxon>Steinernema</taxon>
    </lineage>
</organism>
<protein>
    <submittedName>
        <fullName evidence="3">Secreted protein</fullName>
    </submittedName>
</protein>
<dbReference type="Proteomes" id="UP000095287">
    <property type="component" value="Unplaced"/>
</dbReference>
<feature type="signal peptide" evidence="1">
    <location>
        <begin position="1"/>
        <end position="26"/>
    </location>
</feature>
<accession>A0A1I8ASF8</accession>
<dbReference type="AlphaFoldDB" id="A0A1I8ASF8"/>
<reference evidence="3" key="1">
    <citation type="submission" date="2016-11" db="UniProtKB">
        <authorList>
            <consortium name="WormBaseParasite"/>
        </authorList>
    </citation>
    <scope>IDENTIFICATION</scope>
</reference>
<feature type="chain" id="PRO_5009315034" evidence="1">
    <location>
        <begin position="27"/>
        <end position="102"/>
    </location>
</feature>
<evidence type="ECO:0000313" key="2">
    <source>
        <dbReference type="Proteomes" id="UP000095287"/>
    </source>
</evidence>
<evidence type="ECO:0000313" key="3">
    <source>
        <dbReference type="WBParaSite" id="L893_g8412.t1"/>
    </source>
</evidence>
<name>A0A1I8ASF8_9BILA</name>
<proteinExistence type="predicted"/>
<dbReference type="WBParaSite" id="L893_g8412.t1">
    <property type="protein sequence ID" value="L893_g8412.t1"/>
    <property type="gene ID" value="L893_g8412"/>
</dbReference>